<feature type="non-terminal residue" evidence="1">
    <location>
        <position position="1"/>
    </location>
</feature>
<protein>
    <submittedName>
        <fullName evidence="1">Uncharacterized protein</fullName>
    </submittedName>
</protein>
<accession>A0AAD8E5B9</accession>
<keyword evidence="2" id="KW-1185">Reference proteome</keyword>
<reference evidence="1" key="1">
    <citation type="journal article" date="2023" name="IScience">
        <title>Live-bearing cockroach genome reveals convergent evolutionary mechanisms linked to viviparity in insects and beyond.</title>
        <authorList>
            <person name="Fouks B."/>
            <person name="Harrison M.C."/>
            <person name="Mikhailova A.A."/>
            <person name="Marchal E."/>
            <person name="English S."/>
            <person name="Carruthers M."/>
            <person name="Jennings E.C."/>
            <person name="Chiamaka E.L."/>
            <person name="Frigard R.A."/>
            <person name="Pippel M."/>
            <person name="Attardo G.M."/>
            <person name="Benoit J.B."/>
            <person name="Bornberg-Bauer E."/>
            <person name="Tobe S.S."/>
        </authorList>
    </citation>
    <scope>NUCLEOTIDE SEQUENCE</scope>
    <source>
        <strain evidence="1">Stay&amp;Tobe</strain>
    </source>
</reference>
<evidence type="ECO:0000313" key="2">
    <source>
        <dbReference type="Proteomes" id="UP001233999"/>
    </source>
</evidence>
<reference evidence="1" key="2">
    <citation type="submission" date="2023-05" db="EMBL/GenBank/DDBJ databases">
        <authorList>
            <person name="Fouks B."/>
        </authorList>
    </citation>
    <scope>NUCLEOTIDE SEQUENCE</scope>
    <source>
        <strain evidence="1">Stay&amp;Tobe</strain>
        <tissue evidence="1">Testes</tissue>
    </source>
</reference>
<comment type="caution">
    <text evidence="1">The sequence shown here is derived from an EMBL/GenBank/DDBJ whole genome shotgun (WGS) entry which is preliminary data.</text>
</comment>
<feature type="non-terminal residue" evidence="1">
    <location>
        <position position="81"/>
    </location>
</feature>
<dbReference type="AlphaFoldDB" id="A0AAD8E5B9"/>
<sequence length="81" mass="8757">GKVEKMHSMAHSHQVQALDLFDSPELLLPPLGVAAQSLDHNSPAVDLKCSEVDSLTAVQEIVQKIFETEGPPYTPPVPTPE</sequence>
<evidence type="ECO:0000313" key="1">
    <source>
        <dbReference type="EMBL" id="KAJ9577873.1"/>
    </source>
</evidence>
<dbReference type="EMBL" id="JASPKZ010009280">
    <property type="protein sequence ID" value="KAJ9577873.1"/>
    <property type="molecule type" value="Genomic_DNA"/>
</dbReference>
<organism evidence="1 2">
    <name type="scientific">Diploptera punctata</name>
    <name type="common">Pacific beetle cockroach</name>
    <dbReference type="NCBI Taxonomy" id="6984"/>
    <lineage>
        <taxon>Eukaryota</taxon>
        <taxon>Metazoa</taxon>
        <taxon>Ecdysozoa</taxon>
        <taxon>Arthropoda</taxon>
        <taxon>Hexapoda</taxon>
        <taxon>Insecta</taxon>
        <taxon>Pterygota</taxon>
        <taxon>Neoptera</taxon>
        <taxon>Polyneoptera</taxon>
        <taxon>Dictyoptera</taxon>
        <taxon>Blattodea</taxon>
        <taxon>Blaberoidea</taxon>
        <taxon>Blaberidae</taxon>
        <taxon>Diplopterinae</taxon>
        <taxon>Diploptera</taxon>
    </lineage>
</organism>
<proteinExistence type="predicted"/>
<dbReference type="Proteomes" id="UP001233999">
    <property type="component" value="Unassembled WGS sequence"/>
</dbReference>
<name>A0AAD8E5B9_DIPPU</name>
<gene>
    <name evidence="1" type="ORF">L9F63_025268</name>
</gene>